<name>J9GMX5_9ZZZZ</name>
<protein>
    <submittedName>
        <fullName evidence="1">Uncharacterized protein</fullName>
    </submittedName>
</protein>
<accession>J9GMX5</accession>
<dbReference type="AlphaFoldDB" id="J9GMX5"/>
<gene>
    <name evidence="1" type="ORF">EVA_02961</name>
</gene>
<proteinExistence type="predicted"/>
<reference evidence="1" key="1">
    <citation type="journal article" date="2012" name="PLoS ONE">
        <title>Gene sets for utilization of primary and secondary nutrition supplies in the distal gut of endangered iberian lynx.</title>
        <authorList>
            <person name="Alcaide M."/>
            <person name="Messina E."/>
            <person name="Richter M."/>
            <person name="Bargiela R."/>
            <person name="Peplies J."/>
            <person name="Huws S.A."/>
            <person name="Newbold C.J."/>
            <person name="Golyshin P.N."/>
            <person name="Simon M.A."/>
            <person name="Lopez G."/>
            <person name="Yakimov M.M."/>
            <person name="Ferrer M."/>
        </authorList>
    </citation>
    <scope>NUCLEOTIDE SEQUENCE</scope>
</reference>
<comment type="caution">
    <text evidence="1">The sequence shown here is derived from an EMBL/GenBank/DDBJ whole genome shotgun (WGS) entry which is preliminary data.</text>
</comment>
<evidence type="ECO:0000313" key="1">
    <source>
        <dbReference type="EMBL" id="EJX08929.1"/>
    </source>
</evidence>
<sequence length="53" mass="6166">MKLLMSALTVNICRSSKRIRKPWPPQKLSVPPSAENLAIHMPMYFRLRRTSIT</sequence>
<organism evidence="1">
    <name type="scientific">gut metagenome</name>
    <dbReference type="NCBI Taxonomy" id="749906"/>
    <lineage>
        <taxon>unclassified sequences</taxon>
        <taxon>metagenomes</taxon>
        <taxon>organismal metagenomes</taxon>
    </lineage>
</organism>
<dbReference type="EMBL" id="AMCI01000506">
    <property type="protein sequence ID" value="EJX08929.1"/>
    <property type="molecule type" value="Genomic_DNA"/>
</dbReference>